<reference evidence="5 6" key="1">
    <citation type="journal article" date="2019" name="Int. J. Syst. Evol. Microbiol.">
        <title>The Global Catalogue of Microorganisms (GCM) 10K type strain sequencing project: providing services to taxonomists for standard genome sequencing and annotation.</title>
        <authorList>
            <consortium name="The Broad Institute Genomics Platform"/>
            <consortium name="The Broad Institute Genome Sequencing Center for Infectious Disease"/>
            <person name="Wu L."/>
            <person name="Ma J."/>
        </authorList>
    </citation>
    <scope>NUCLEOTIDE SEQUENCE [LARGE SCALE GENOMIC DNA]</scope>
    <source>
        <strain evidence="5 6">JCM 15481</strain>
    </source>
</reference>
<evidence type="ECO:0000256" key="2">
    <source>
        <dbReference type="ARBA" id="ARBA00022670"/>
    </source>
</evidence>
<dbReference type="SUPFAM" id="SSF56563">
    <property type="entry name" value="Major capsid protein gp5"/>
    <property type="match status" value="1"/>
</dbReference>
<evidence type="ECO:0000256" key="1">
    <source>
        <dbReference type="ARBA" id="ARBA00022612"/>
    </source>
</evidence>
<keyword evidence="6" id="KW-1185">Reference proteome</keyword>
<comment type="caution">
    <text evidence="5">The sequence shown here is derived from an EMBL/GenBank/DDBJ whole genome shotgun (WGS) entry which is preliminary data.</text>
</comment>
<feature type="domain" description="Prohead serine protease" evidence="4">
    <location>
        <begin position="19"/>
        <end position="160"/>
    </location>
</feature>
<dbReference type="EMBL" id="BAAAPF010000042">
    <property type="protein sequence ID" value="GAA2118586.1"/>
    <property type="molecule type" value="Genomic_DNA"/>
</dbReference>
<evidence type="ECO:0000259" key="4">
    <source>
        <dbReference type="Pfam" id="PF04586"/>
    </source>
</evidence>
<accession>A0ABN2XXE8</accession>
<proteinExistence type="predicted"/>
<evidence type="ECO:0000313" key="5">
    <source>
        <dbReference type="EMBL" id="GAA2118586.1"/>
    </source>
</evidence>
<keyword evidence="1" id="KW-1188">Viral release from host cell</keyword>
<protein>
    <recommendedName>
        <fullName evidence="4">Prohead serine protease domain-containing protein</fullName>
    </recommendedName>
</protein>
<dbReference type="Pfam" id="PF04586">
    <property type="entry name" value="Peptidase_S78"/>
    <property type="match status" value="1"/>
</dbReference>
<evidence type="ECO:0000313" key="6">
    <source>
        <dbReference type="Proteomes" id="UP001500443"/>
    </source>
</evidence>
<name>A0ABN2XXE8_9ACTN</name>
<dbReference type="RefSeq" id="WP_344289478.1">
    <property type="nucleotide sequence ID" value="NZ_BAAAPF010000042.1"/>
</dbReference>
<keyword evidence="2" id="KW-0645">Protease</keyword>
<dbReference type="InterPro" id="IPR054613">
    <property type="entry name" value="Peptidase_S78_dom"/>
</dbReference>
<dbReference type="Proteomes" id="UP001500443">
    <property type="component" value="Unassembled WGS sequence"/>
</dbReference>
<organism evidence="5 6">
    <name type="scientific">Streptomyces synnematoformans</name>
    <dbReference type="NCBI Taxonomy" id="415721"/>
    <lineage>
        <taxon>Bacteria</taxon>
        <taxon>Bacillati</taxon>
        <taxon>Actinomycetota</taxon>
        <taxon>Actinomycetes</taxon>
        <taxon>Kitasatosporales</taxon>
        <taxon>Streptomycetaceae</taxon>
        <taxon>Streptomyces</taxon>
    </lineage>
</organism>
<sequence length="587" mass="62236">MPREVIRVQHSAIAAGGSNERRTISGTLATYGQLVHPYGPWYSVRLAPGALHTPRELSGVKLLDSHDERVIIGSLAELDDDGGTARGVFRVASTSAASDVLTLVAEGHVDGLSVGYRVLDGRDVIEDEREIFEVTAAELFEVSVVGWPADSTARIGEVTQTEKKAENAMPVETPAAPETATETVTRAELETAVTHAVNTALAGQPPAPAVDVLEGAQTTARATGSSPAGQPVVRTADGRVIAVQARDRARGPYPGVWTPDGRFITAGDYLAAWARAVGPEGDTGEFANIRAALADEITTDVPGLLPTSIIGELLGRPSGRRRLWDSLSAKDMPMVGEKFSRPKLTQNTVVDSQAAQKTEVASQKMTVTLEDVQKTTLAGALDIAYQVIDWTSPAFLNEVVRNFVAVYMARTDLLAATNLNTAATGGPVAWDGTAEGLNTALATAAGLVYESIPTGADAIPNTVWISTDVWVRLAGLTDTTGRPLLPYLAPSNASGQLDVSDPESGVTNSPFRWVISKNLPDLTMIVGDAELTERYENGRRFLQAERPDVLGRDLAYMGYVATYFPYPASLVRITVPAPAAAAARSAK</sequence>
<gene>
    <name evidence="5" type="ORF">GCM10009802_20290</name>
</gene>
<keyword evidence="3" id="KW-0378">Hydrolase</keyword>
<evidence type="ECO:0000256" key="3">
    <source>
        <dbReference type="ARBA" id="ARBA00022801"/>
    </source>
</evidence>